<dbReference type="InterPro" id="IPR036770">
    <property type="entry name" value="Ankyrin_rpt-contain_sf"/>
</dbReference>
<evidence type="ECO:0000313" key="11">
    <source>
        <dbReference type="Proteomes" id="UP000011083"/>
    </source>
</evidence>
<dbReference type="Pfam" id="PF13637">
    <property type="entry name" value="Ank_4"/>
    <property type="match status" value="1"/>
</dbReference>
<dbReference type="RefSeq" id="XP_004334895.1">
    <property type="nucleotide sequence ID" value="XM_004334847.1"/>
</dbReference>
<keyword evidence="4 7" id="KW-0175">Coiled coil</keyword>
<dbReference type="Pfam" id="PF00023">
    <property type="entry name" value="Ank"/>
    <property type="match status" value="4"/>
</dbReference>
<evidence type="ECO:0000259" key="9">
    <source>
        <dbReference type="PROSITE" id="PS51444"/>
    </source>
</evidence>
<dbReference type="InterPro" id="IPR002110">
    <property type="entry name" value="Ankyrin_rpt"/>
</dbReference>
<evidence type="ECO:0000256" key="2">
    <source>
        <dbReference type="ARBA" id="ARBA00022737"/>
    </source>
</evidence>
<keyword evidence="5" id="KW-0009">Actin-binding</keyword>
<dbReference type="SMART" id="SM00248">
    <property type="entry name" value="ANK"/>
    <property type="match status" value="14"/>
</dbReference>
<keyword evidence="3 6" id="KW-0040">ANK repeat</keyword>
<evidence type="ECO:0000313" key="10">
    <source>
        <dbReference type="EMBL" id="ELR12882.1"/>
    </source>
</evidence>
<dbReference type="SMART" id="SM00498">
    <property type="entry name" value="FH2"/>
    <property type="match status" value="1"/>
</dbReference>
<feature type="compositionally biased region" description="Acidic residues" evidence="8">
    <location>
        <begin position="905"/>
        <end position="936"/>
    </location>
</feature>
<feature type="repeat" description="ANK" evidence="6">
    <location>
        <begin position="278"/>
        <end position="310"/>
    </location>
</feature>
<feature type="region of interest" description="Disordered" evidence="8">
    <location>
        <begin position="901"/>
        <end position="1044"/>
    </location>
</feature>
<dbReference type="InterPro" id="IPR015425">
    <property type="entry name" value="FH2_Formin"/>
</dbReference>
<dbReference type="KEGG" id="acan:ACA1_094920"/>
<evidence type="ECO:0000256" key="7">
    <source>
        <dbReference type="SAM" id="Coils"/>
    </source>
</evidence>
<evidence type="ECO:0000256" key="6">
    <source>
        <dbReference type="PROSITE-ProRule" id="PRU00023"/>
    </source>
</evidence>
<protein>
    <submittedName>
        <fullName evidence="10">Ankyrin repeat containing protein</fullName>
    </submittedName>
</protein>
<feature type="repeat" description="ANK" evidence="6">
    <location>
        <begin position="245"/>
        <end position="277"/>
    </location>
</feature>
<comment type="similarity">
    <text evidence="1">Belongs to the formin homology family. Diaphanous subfamily.</text>
</comment>
<feature type="repeat" description="ANK" evidence="6">
    <location>
        <begin position="509"/>
        <end position="541"/>
    </location>
</feature>
<feature type="region of interest" description="Disordered" evidence="8">
    <location>
        <begin position="145"/>
        <end position="168"/>
    </location>
</feature>
<feature type="repeat" description="ANK" evidence="6">
    <location>
        <begin position="642"/>
        <end position="674"/>
    </location>
</feature>
<dbReference type="Gene3D" id="1.20.58.2220">
    <property type="entry name" value="Formin, FH2 domain"/>
    <property type="match status" value="1"/>
</dbReference>
<dbReference type="SUPFAM" id="SSF48403">
    <property type="entry name" value="Ankyrin repeat"/>
    <property type="match status" value="2"/>
</dbReference>
<sequence>MADKGRSSSTKKAPKTPGREAASPRDRDRDRDRERERDTKKGEEPSRSRSERDNRSLMAKDDTKKRGDDRRRESEKKERSSGDKPSSSSSSSGGRHGGGTIRDKSRKGGSGISSGSVLTPTGEGGPREGMDSVIAGLQAFMPVDHTTTNGEAGAGAAAAAGLEGEEEEEDDIQVLDAEGRSCGLHIAAAKDNVADVARYIKAGYDVNKPDAEGATALHHAAYRGSLQAAKVLMEAGAQVDATDTDLVTPLLHAAFMGQAEVVKLLVARGANINHKDKDGGMALQNACYNGHVGCVQILIDAGADMNHVDEDSSTCLHYAAFGGNLEVLKVLLKTKVKIEARDKDGQTAMHHAAYNGYLNICSALVDNGAKPSALDFGGATPLHLAAYNNKLSVVEYLLSLKVDLDKQDKEGATPLHKSAYMGDNDVLKLLIDKGANVRSVDNEGATPLHKAAFNGRAWCVKYLLEKGASVDAVDSEKGTPLHNAVYNGHTDCAAILIRHKAKIDAFDGVGRTALHGAACFGYRDCAALLLENAANPNCPDNEKFTPLHLAAFNGSTTTAVFLLDRGANPRAKNAEGTTPLHYAAYRGHTGIVSLLLERKAPVEVANDKGQTPLHNAALGGQVEAAAYLIYKGADVNVQDTERGDTPLHLAIRSDEVEMCALLVSKKADWDRLKNRDGDTAYKLAQEVKFPAILEFFSILSSDKNPMNPENRAKWMNLKRSDKKKELAELRTLWHVLKGQTMPLGGALPDPSPMGGRGGHEGQKGTNFENLGYAALGDLNDPVSICAQVKWEANRLKSSKNLLNLLRHLLLIPTHQKVGAKIWEVLEFFVHGVCILRDEHDVSKDLTRLSLEAFKKALNRKDKIVVDDKLALLHTIEEALKILFPQCETQGDDVVELIWEGIGDGDANDDDDSDGDDDDSEKEVDEDGATEYNSSDEETAKSAKKVKPRMRVNPKTGESEIQADMELDKDEENEEETKSKVVDFELPSIPDIEDDEPEAPAGATPSADAGGIPPPPPMFGGPPPPPGAGPPPPPGMGPPPLPGKAAFNGIKLKRFNWIKVPPGKLKKSMWVQAEKNTKGIVLENKTLESLFFLPTGKEKEEEAKNPKGQVSIINIQRANNVGILLCRFPISHSEIRKSILACDEKVLSLDMARSLVRLAPTKDEIEMIQQYKGDKDKLGAAEKFFLEMMVIPRLAERLACFVYKGEFATRYEELRIDIKECNVAMHELRTSNKLRRIMEVVLVLGNFMNRAYGYNGQGQGYTTDSLIKLVDTKSTIKVKGRSTYHLLHHLIQYLERVKVELLGWREEMPHIRDGHMERMNETIRQVTVIREGLAQVEEEIKHHKGSKATDPFGKVMSDFFEEAKEQLDKLNEDVTQMKKRYENLCAYFGEDPAKADPVSQIVKFGEAFKVAVAENALAQAAKEQAAKKALAASQMKKRISVGQRKSTKGKQIKPEGAALGKKAAKVSAKHLDKRREAGAKRVTDRMQRLKGKAIGRKNSIAKSDEAPATEEAA</sequence>
<keyword evidence="11" id="KW-1185">Reference proteome</keyword>
<dbReference type="GeneID" id="14913196"/>
<dbReference type="VEuPathDB" id="AmoebaDB:ACA1_094920"/>
<feature type="repeat" description="ANK" evidence="6">
    <location>
        <begin position="410"/>
        <end position="442"/>
    </location>
</feature>
<gene>
    <name evidence="10" type="ORF">ACA1_094920</name>
</gene>
<feature type="repeat" description="ANK" evidence="6">
    <location>
        <begin position="377"/>
        <end position="409"/>
    </location>
</feature>
<dbReference type="PANTHER" id="PTHR24171">
    <property type="entry name" value="ANKYRIN REPEAT DOMAIN-CONTAINING PROTEIN 39-RELATED"/>
    <property type="match status" value="1"/>
</dbReference>
<evidence type="ECO:0000256" key="1">
    <source>
        <dbReference type="ARBA" id="ARBA00008214"/>
    </source>
</evidence>
<feature type="domain" description="FH2" evidence="9">
    <location>
        <begin position="1041"/>
        <end position="1433"/>
    </location>
</feature>
<dbReference type="Proteomes" id="UP000011083">
    <property type="component" value="Unassembled WGS sequence"/>
</dbReference>
<reference evidence="10 11" key="1">
    <citation type="journal article" date="2013" name="Genome Biol.">
        <title>Genome of Acanthamoeba castellanii highlights extensive lateral gene transfer and early evolution of tyrosine kinase signaling.</title>
        <authorList>
            <person name="Clarke M."/>
            <person name="Lohan A.J."/>
            <person name="Liu B."/>
            <person name="Lagkouvardos I."/>
            <person name="Roy S."/>
            <person name="Zafar N."/>
            <person name="Bertelli C."/>
            <person name="Schilde C."/>
            <person name="Kianianmomeni A."/>
            <person name="Burglin T.R."/>
            <person name="Frech C."/>
            <person name="Turcotte B."/>
            <person name="Kopec K.O."/>
            <person name="Synnott J.M."/>
            <person name="Choo C."/>
            <person name="Paponov I."/>
            <person name="Finkler A."/>
            <person name="Soon Heng Tan C."/>
            <person name="Hutchins A.P."/>
            <person name="Weinmeier T."/>
            <person name="Rattei T."/>
            <person name="Chu J.S."/>
            <person name="Gimenez G."/>
            <person name="Irimia M."/>
            <person name="Rigden D.J."/>
            <person name="Fitzpatrick D.A."/>
            <person name="Lorenzo-Morales J."/>
            <person name="Bateman A."/>
            <person name="Chiu C.H."/>
            <person name="Tang P."/>
            <person name="Hegemann P."/>
            <person name="Fromm H."/>
            <person name="Raoult D."/>
            <person name="Greub G."/>
            <person name="Miranda-Saavedra D."/>
            <person name="Chen N."/>
            <person name="Nash P."/>
            <person name="Ginger M.L."/>
            <person name="Horn M."/>
            <person name="Schaap P."/>
            <person name="Caler L."/>
            <person name="Loftus B."/>
        </authorList>
    </citation>
    <scope>NUCLEOTIDE SEQUENCE [LARGE SCALE GENOMIC DNA]</scope>
    <source>
        <strain evidence="10 11">Neff</strain>
    </source>
</reference>
<dbReference type="Gene3D" id="1.25.40.20">
    <property type="entry name" value="Ankyrin repeat-containing domain"/>
    <property type="match status" value="5"/>
</dbReference>
<evidence type="ECO:0000256" key="3">
    <source>
        <dbReference type="ARBA" id="ARBA00023043"/>
    </source>
</evidence>
<feature type="compositionally biased region" description="Acidic residues" evidence="8">
    <location>
        <begin position="960"/>
        <end position="974"/>
    </location>
</feature>
<feature type="compositionally biased region" description="Low complexity" evidence="8">
    <location>
        <begin position="83"/>
        <end position="93"/>
    </location>
</feature>
<dbReference type="InterPro" id="IPR042201">
    <property type="entry name" value="FH2_Formin_sf"/>
</dbReference>
<feature type="repeat" description="ANK" evidence="6">
    <location>
        <begin position="443"/>
        <end position="475"/>
    </location>
</feature>
<feature type="compositionally biased region" description="Low complexity" evidence="8">
    <location>
        <begin position="150"/>
        <end position="162"/>
    </location>
</feature>
<feature type="repeat" description="ANK" evidence="6">
    <location>
        <begin position="608"/>
        <end position="640"/>
    </location>
</feature>
<dbReference type="STRING" id="1257118.L8GIQ3"/>
<feature type="repeat" description="ANK" evidence="6">
    <location>
        <begin position="476"/>
        <end position="508"/>
    </location>
</feature>
<feature type="repeat" description="ANK" evidence="6">
    <location>
        <begin position="575"/>
        <end position="607"/>
    </location>
</feature>
<feature type="repeat" description="ANK" evidence="6">
    <location>
        <begin position="212"/>
        <end position="244"/>
    </location>
</feature>
<feature type="repeat" description="ANK" evidence="6">
    <location>
        <begin position="344"/>
        <end position="376"/>
    </location>
</feature>
<keyword evidence="2" id="KW-0677">Repeat</keyword>
<feature type="compositionally biased region" description="Basic residues" evidence="8">
    <location>
        <begin position="1439"/>
        <end position="1450"/>
    </location>
</feature>
<feature type="region of interest" description="Disordered" evidence="8">
    <location>
        <begin position="1439"/>
        <end position="1512"/>
    </location>
</feature>
<feature type="region of interest" description="Disordered" evidence="8">
    <location>
        <begin position="1"/>
        <end position="130"/>
    </location>
</feature>
<feature type="compositionally biased region" description="Basic and acidic residues" evidence="8">
    <location>
        <begin position="22"/>
        <end position="82"/>
    </location>
</feature>
<evidence type="ECO:0000256" key="8">
    <source>
        <dbReference type="SAM" id="MobiDB-lite"/>
    </source>
</evidence>
<feature type="compositionally biased region" description="Pro residues" evidence="8">
    <location>
        <begin position="1011"/>
        <end position="1041"/>
    </location>
</feature>
<dbReference type="PROSITE" id="PS50297">
    <property type="entry name" value="ANK_REP_REGION"/>
    <property type="match status" value="14"/>
</dbReference>
<organism evidence="10 11">
    <name type="scientific">Acanthamoeba castellanii (strain ATCC 30010 / Neff)</name>
    <dbReference type="NCBI Taxonomy" id="1257118"/>
    <lineage>
        <taxon>Eukaryota</taxon>
        <taxon>Amoebozoa</taxon>
        <taxon>Discosea</taxon>
        <taxon>Longamoebia</taxon>
        <taxon>Centramoebida</taxon>
        <taxon>Acanthamoebidae</taxon>
        <taxon>Acanthamoeba</taxon>
    </lineage>
</organism>
<evidence type="ECO:0000256" key="4">
    <source>
        <dbReference type="ARBA" id="ARBA00023054"/>
    </source>
</evidence>
<feature type="compositionally biased region" description="Basic residues" evidence="8">
    <location>
        <begin position="941"/>
        <end position="951"/>
    </location>
</feature>
<dbReference type="Pfam" id="PF02181">
    <property type="entry name" value="FH2"/>
    <property type="match status" value="1"/>
</dbReference>
<dbReference type="PRINTS" id="PR01415">
    <property type="entry name" value="ANKYRIN"/>
</dbReference>
<dbReference type="GO" id="GO:0003779">
    <property type="term" value="F:actin binding"/>
    <property type="evidence" value="ECO:0007669"/>
    <property type="project" value="UniProtKB-KW"/>
</dbReference>
<dbReference type="Gene3D" id="1.10.238.150">
    <property type="entry name" value="Formin, FH3 diaphanous domain"/>
    <property type="match status" value="1"/>
</dbReference>
<dbReference type="PROSITE" id="PS51444">
    <property type="entry name" value="FH2"/>
    <property type="match status" value="1"/>
</dbReference>
<feature type="repeat" description="ANK" evidence="6">
    <location>
        <begin position="311"/>
        <end position="343"/>
    </location>
</feature>
<dbReference type="SMR" id="L8GIQ3"/>
<feature type="repeat" description="ANK" evidence="6">
    <location>
        <begin position="542"/>
        <end position="574"/>
    </location>
</feature>
<feature type="coiled-coil region" evidence="7">
    <location>
        <begin position="1359"/>
        <end position="1386"/>
    </location>
</feature>
<name>L8GIQ3_ACACF</name>
<feature type="compositionally biased region" description="Basic and acidic residues" evidence="8">
    <location>
        <begin position="1468"/>
        <end position="1486"/>
    </location>
</feature>
<dbReference type="PROSITE" id="PS50088">
    <property type="entry name" value="ANK_REPEAT"/>
    <property type="match status" value="14"/>
</dbReference>
<dbReference type="SUPFAM" id="SSF101447">
    <property type="entry name" value="Formin homology 2 domain (FH2 domain)"/>
    <property type="match status" value="1"/>
</dbReference>
<proteinExistence type="inferred from homology"/>
<dbReference type="Pfam" id="PF12796">
    <property type="entry name" value="Ank_2"/>
    <property type="match status" value="3"/>
</dbReference>
<dbReference type="EMBL" id="KB008103">
    <property type="protein sequence ID" value="ELR12882.1"/>
    <property type="molecule type" value="Genomic_DNA"/>
</dbReference>
<dbReference type="OrthoDB" id="19402at2759"/>
<accession>L8GIQ3</accession>
<dbReference type="PANTHER" id="PTHR24171:SF9">
    <property type="entry name" value="ANKYRIN REPEAT DOMAIN-CONTAINING PROTEIN 39"/>
    <property type="match status" value="1"/>
</dbReference>
<evidence type="ECO:0000256" key="5">
    <source>
        <dbReference type="ARBA" id="ARBA00023203"/>
    </source>
</evidence>